<name>A0A2T7NLV4_POMCA</name>
<reference evidence="2 3" key="1">
    <citation type="submission" date="2018-04" db="EMBL/GenBank/DDBJ databases">
        <title>The genome of golden apple snail Pomacea canaliculata provides insight into stress tolerance and invasive adaptation.</title>
        <authorList>
            <person name="Liu C."/>
            <person name="Liu B."/>
            <person name="Ren Y."/>
            <person name="Zhang Y."/>
            <person name="Wang H."/>
            <person name="Li S."/>
            <person name="Jiang F."/>
            <person name="Yin L."/>
            <person name="Zhang G."/>
            <person name="Qian W."/>
            <person name="Fan W."/>
        </authorList>
    </citation>
    <scope>NUCLEOTIDE SEQUENCE [LARGE SCALE GENOMIC DNA]</scope>
    <source>
        <strain evidence="2">SZHN2017</strain>
        <tissue evidence="2">Muscle</tissue>
    </source>
</reference>
<evidence type="ECO:0000313" key="3">
    <source>
        <dbReference type="Proteomes" id="UP000245119"/>
    </source>
</evidence>
<dbReference type="SUPFAM" id="SSF47986">
    <property type="entry name" value="DEATH domain"/>
    <property type="match status" value="1"/>
</dbReference>
<evidence type="ECO:0000313" key="2">
    <source>
        <dbReference type="EMBL" id="PVD22141.1"/>
    </source>
</evidence>
<feature type="region of interest" description="Disordered" evidence="1">
    <location>
        <begin position="222"/>
        <end position="255"/>
    </location>
</feature>
<organism evidence="2 3">
    <name type="scientific">Pomacea canaliculata</name>
    <name type="common">Golden apple snail</name>
    <dbReference type="NCBI Taxonomy" id="400727"/>
    <lineage>
        <taxon>Eukaryota</taxon>
        <taxon>Metazoa</taxon>
        <taxon>Spiralia</taxon>
        <taxon>Lophotrochozoa</taxon>
        <taxon>Mollusca</taxon>
        <taxon>Gastropoda</taxon>
        <taxon>Caenogastropoda</taxon>
        <taxon>Architaenioglossa</taxon>
        <taxon>Ampullarioidea</taxon>
        <taxon>Ampullariidae</taxon>
        <taxon>Pomacea</taxon>
    </lineage>
</organism>
<dbReference type="OrthoDB" id="6207287at2759"/>
<sequence length="277" mass="31453">MEDSGTCYKDQSTFLNAICGDFLNNIIPEQGLLDEFFEVGAISSEEEQTVKAEPTRRGKARKLWIALQRVPPRLFGEKCVPILECKYPHVILKRQFDWKDQSKSESMCLRHVIEKRMTPRRFADILPESDCSTAAEYENVIGTQGPVAWKKLFNIIKQNCHSKKLKESLLKMFHTHNMQLPKNFDLLLACGFPCTCDKGHQKESFSSQKVLVPRFEVETSSETSYPSSSLSDPDIDMSSVSSEGADSSTFQPMADTEKSKKLGFFESQAHKDKVHIN</sequence>
<keyword evidence="3" id="KW-1185">Reference proteome</keyword>
<feature type="compositionally biased region" description="Low complexity" evidence="1">
    <location>
        <begin position="222"/>
        <end position="239"/>
    </location>
</feature>
<dbReference type="Proteomes" id="UP000245119">
    <property type="component" value="Linkage Group LG11"/>
</dbReference>
<proteinExistence type="predicted"/>
<gene>
    <name evidence="2" type="ORF">C0Q70_17946</name>
</gene>
<comment type="caution">
    <text evidence="2">The sequence shown here is derived from an EMBL/GenBank/DDBJ whole genome shotgun (WGS) entry which is preliminary data.</text>
</comment>
<evidence type="ECO:0000256" key="1">
    <source>
        <dbReference type="SAM" id="MobiDB-lite"/>
    </source>
</evidence>
<dbReference type="AlphaFoldDB" id="A0A2T7NLV4"/>
<dbReference type="InterPro" id="IPR011029">
    <property type="entry name" value="DEATH-like_dom_sf"/>
</dbReference>
<evidence type="ECO:0008006" key="4">
    <source>
        <dbReference type="Google" id="ProtNLM"/>
    </source>
</evidence>
<feature type="compositionally biased region" description="Polar residues" evidence="1">
    <location>
        <begin position="240"/>
        <end position="251"/>
    </location>
</feature>
<dbReference type="CDD" id="cd01671">
    <property type="entry name" value="CARD"/>
    <property type="match status" value="1"/>
</dbReference>
<dbReference type="Gene3D" id="1.10.533.10">
    <property type="entry name" value="Death Domain, Fas"/>
    <property type="match status" value="1"/>
</dbReference>
<dbReference type="EMBL" id="PZQS01000011">
    <property type="protein sequence ID" value="PVD22141.1"/>
    <property type="molecule type" value="Genomic_DNA"/>
</dbReference>
<protein>
    <recommendedName>
        <fullName evidence="4">CARD domain-containing protein</fullName>
    </recommendedName>
</protein>
<accession>A0A2T7NLV4</accession>